<feature type="compositionally biased region" description="Basic and acidic residues" evidence="1">
    <location>
        <begin position="116"/>
        <end position="128"/>
    </location>
</feature>
<protein>
    <submittedName>
        <fullName evidence="2">Uncharacterized protein</fullName>
    </submittedName>
</protein>
<dbReference type="EMBL" id="CAEKKB010000008">
    <property type="protein sequence ID" value="CAB4322075.1"/>
    <property type="molecule type" value="Genomic_DNA"/>
</dbReference>
<organism evidence="2 4">
    <name type="scientific">Prunus armeniaca</name>
    <name type="common">Apricot</name>
    <name type="synonym">Armeniaca vulgaris</name>
    <dbReference type="NCBI Taxonomy" id="36596"/>
    <lineage>
        <taxon>Eukaryota</taxon>
        <taxon>Viridiplantae</taxon>
        <taxon>Streptophyta</taxon>
        <taxon>Embryophyta</taxon>
        <taxon>Tracheophyta</taxon>
        <taxon>Spermatophyta</taxon>
        <taxon>Magnoliopsida</taxon>
        <taxon>eudicotyledons</taxon>
        <taxon>Gunneridae</taxon>
        <taxon>Pentapetalae</taxon>
        <taxon>rosids</taxon>
        <taxon>fabids</taxon>
        <taxon>Rosales</taxon>
        <taxon>Rosaceae</taxon>
        <taxon>Amygdaloideae</taxon>
        <taxon>Amygdaleae</taxon>
        <taxon>Prunus</taxon>
    </lineage>
</organism>
<name>A0A6J5VR30_PRUAR</name>
<evidence type="ECO:0000313" key="4">
    <source>
        <dbReference type="Proteomes" id="UP000507222"/>
    </source>
</evidence>
<keyword evidence="5" id="KW-1185">Reference proteome</keyword>
<dbReference type="EMBL" id="CAEKDK010000008">
    <property type="protein sequence ID" value="CAB4291760.1"/>
    <property type="molecule type" value="Genomic_DNA"/>
</dbReference>
<evidence type="ECO:0000313" key="3">
    <source>
        <dbReference type="EMBL" id="CAB4322075.1"/>
    </source>
</evidence>
<feature type="region of interest" description="Disordered" evidence="1">
    <location>
        <begin position="111"/>
        <end position="218"/>
    </location>
</feature>
<dbReference type="Proteomes" id="UP000507245">
    <property type="component" value="Unassembled WGS sequence"/>
</dbReference>
<proteinExistence type="predicted"/>
<dbReference type="AlphaFoldDB" id="A0A6J5VR30"/>
<dbReference type="Proteomes" id="UP000507222">
    <property type="component" value="Unassembled WGS sequence"/>
</dbReference>
<reference evidence="5" key="1">
    <citation type="journal article" date="2020" name="Genome Biol.">
        <title>Gamete binning: chromosome-level and haplotype-resolved genome assembly enabled by high-throughput single-cell sequencing of gamete genomes.</title>
        <authorList>
            <person name="Campoy J.A."/>
            <person name="Sun H."/>
            <person name="Goel M."/>
            <person name="Jiao W.-B."/>
            <person name="Folz-Donahue K."/>
            <person name="Wang N."/>
            <person name="Rubio M."/>
            <person name="Liu C."/>
            <person name="Kukat C."/>
            <person name="Ruiz D."/>
            <person name="Huettel B."/>
            <person name="Schneeberger K."/>
        </authorList>
    </citation>
    <scope>NUCLEOTIDE SEQUENCE [LARGE SCALE GENOMIC DNA]</scope>
    <source>
        <strain evidence="5">cv. Rojo Pasion</strain>
    </source>
</reference>
<gene>
    <name evidence="2" type="ORF">CURHAP_LOCUS52131</name>
    <name evidence="3" type="ORF">ORAREDHAP_LOCUS51371</name>
</gene>
<accession>A0A6J5VR30</accession>
<evidence type="ECO:0000256" key="1">
    <source>
        <dbReference type="SAM" id="MobiDB-lite"/>
    </source>
</evidence>
<sequence>MGNNGNGSAASDSTGVCEKIFSVITVTPAFRKICRITSVSPARSDPLNLPANSHVNAVRIVDAQISPPQPKKSAEAPKVVQIPITSEKTVLPPAAAAAALTAHAQRMTKVAKVCQGHHDQGSPKHKAELSTQPQKATYPKAEEEKQKPNYSEAQPHKATYSKAEEQEKQKPKHSESPLKGAVGEAQHNHNAAVKVHEAEAPQVKNEGKKPGGPDINDTFSEYIKQAKIKIRTMSSNNISESDDDAKKKESVKDHFSDYIHRAKNKFKSTPSSLGAGKNASFKRE</sequence>
<dbReference type="OrthoDB" id="1588050at2759"/>
<dbReference type="PANTHER" id="PTHR36746">
    <property type="entry name" value="BNAC04G51760D PROTEIN"/>
    <property type="match status" value="1"/>
</dbReference>
<evidence type="ECO:0000313" key="2">
    <source>
        <dbReference type="EMBL" id="CAB4291760.1"/>
    </source>
</evidence>
<feature type="compositionally biased region" description="Basic and acidic residues" evidence="1">
    <location>
        <begin position="162"/>
        <end position="176"/>
    </location>
</feature>
<feature type="compositionally biased region" description="Basic and acidic residues" evidence="1">
    <location>
        <begin position="194"/>
        <end position="211"/>
    </location>
</feature>
<reference evidence="2 4" key="2">
    <citation type="submission" date="2020-05" db="EMBL/GenBank/DDBJ databases">
        <authorList>
            <person name="Campoy J."/>
            <person name="Schneeberger K."/>
            <person name="Spophaly S."/>
        </authorList>
    </citation>
    <scope>NUCLEOTIDE SEQUENCE [LARGE SCALE GENOMIC DNA]</scope>
    <source>
        <strain evidence="2">PruArmRojPasFocal</strain>
    </source>
</reference>
<evidence type="ECO:0000313" key="5">
    <source>
        <dbReference type="Proteomes" id="UP000507245"/>
    </source>
</evidence>
<feature type="region of interest" description="Disordered" evidence="1">
    <location>
        <begin position="261"/>
        <end position="284"/>
    </location>
</feature>
<dbReference type="PANTHER" id="PTHR36746:SF3">
    <property type="entry name" value="DUF4005 DOMAIN-CONTAINING PROTEIN"/>
    <property type="match status" value="1"/>
</dbReference>